<reference evidence="10 11" key="1">
    <citation type="journal article" date="2011" name="J. Bacteriol.">
        <title>Genome sequence of the mercury-methylating and pleomorphic Desulfovibrio africanus Strain Walvis Bay.</title>
        <authorList>
            <person name="Brown S.D."/>
            <person name="Wall J.D."/>
            <person name="Kucken A.M."/>
            <person name="Gilmour C.C."/>
            <person name="Podar M."/>
            <person name="Brandt C.C."/>
            <person name="Teshima H."/>
            <person name="Detter J.C."/>
            <person name="Han C.S."/>
            <person name="Land M.L."/>
            <person name="Lucas S."/>
            <person name="Han J."/>
            <person name="Pennacchio L."/>
            <person name="Nolan M."/>
            <person name="Pitluck S."/>
            <person name="Woyke T."/>
            <person name="Goodwin L."/>
            <person name="Palumbo A.V."/>
            <person name="Elias D.A."/>
        </authorList>
    </citation>
    <scope>NUCLEOTIDE SEQUENCE [LARGE SCALE GENOMIC DNA]</scope>
    <source>
        <strain evidence="10 11">Walvis Bay</strain>
    </source>
</reference>
<dbReference type="STRING" id="690850.Desaf_2735"/>
<dbReference type="GO" id="GO:0015935">
    <property type="term" value="C:small ribosomal subunit"/>
    <property type="evidence" value="ECO:0007669"/>
    <property type="project" value="TreeGrafter"/>
</dbReference>
<dbReference type="PANTHER" id="PTHR33398">
    <property type="entry name" value="30S RIBOSOMAL PROTEIN S20"/>
    <property type="match status" value="1"/>
</dbReference>
<dbReference type="GO" id="GO:0003735">
    <property type="term" value="F:structural constituent of ribosome"/>
    <property type="evidence" value="ECO:0007669"/>
    <property type="project" value="InterPro"/>
</dbReference>
<feature type="region of interest" description="Disordered" evidence="9">
    <location>
        <begin position="1"/>
        <end position="27"/>
    </location>
</feature>
<evidence type="ECO:0000256" key="2">
    <source>
        <dbReference type="ARBA" id="ARBA00007634"/>
    </source>
</evidence>
<dbReference type="KEGG" id="daf:Desaf_2735"/>
<dbReference type="HOGENOM" id="CLU_160655_3_1_7"/>
<evidence type="ECO:0000256" key="4">
    <source>
        <dbReference type="ARBA" id="ARBA00022884"/>
    </source>
</evidence>
<evidence type="ECO:0000256" key="5">
    <source>
        <dbReference type="ARBA" id="ARBA00022980"/>
    </source>
</evidence>
<dbReference type="EMBL" id="CP003221">
    <property type="protein sequence ID" value="EGJ51050.1"/>
    <property type="molecule type" value="Genomic_DNA"/>
</dbReference>
<dbReference type="Pfam" id="PF01649">
    <property type="entry name" value="Ribosomal_S20p"/>
    <property type="match status" value="1"/>
</dbReference>
<keyword evidence="4 8" id="KW-0694">RNA-binding</keyword>
<dbReference type="Proteomes" id="UP000007844">
    <property type="component" value="Chromosome"/>
</dbReference>
<keyword evidence="6 8" id="KW-0687">Ribonucleoprotein</keyword>
<dbReference type="eggNOG" id="COG0268">
    <property type="taxonomic scope" value="Bacteria"/>
</dbReference>
<dbReference type="GO" id="GO:0005829">
    <property type="term" value="C:cytosol"/>
    <property type="evidence" value="ECO:0007669"/>
    <property type="project" value="TreeGrafter"/>
</dbReference>
<dbReference type="SUPFAM" id="SSF46992">
    <property type="entry name" value="Ribosomal protein S20"/>
    <property type="match status" value="1"/>
</dbReference>
<sequence>MANHKSAEKRHRQSLKANARNKAMKTRVRNAVKAVRTAVSEGNADQASVALTQATSILDTAAQKKVIHWRNAGRKVSRLSQAVNQLRSA</sequence>
<dbReference type="AlphaFoldDB" id="F3Z0X2"/>
<evidence type="ECO:0000256" key="6">
    <source>
        <dbReference type="ARBA" id="ARBA00023274"/>
    </source>
</evidence>
<protein>
    <recommendedName>
        <fullName evidence="7 8">Small ribosomal subunit protein bS20</fullName>
    </recommendedName>
</protein>
<comment type="similarity">
    <text evidence="2 8">Belongs to the bacterial ribosomal protein bS20 family.</text>
</comment>
<dbReference type="InterPro" id="IPR002583">
    <property type="entry name" value="Ribosomal_bS20"/>
</dbReference>
<dbReference type="PANTHER" id="PTHR33398:SF1">
    <property type="entry name" value="SMALL RIBOSOMAL SUBUNIT PROTEIN BS20C"/>
    <property type="match status" value="1"/>
</dbReference>
<dbReference type="HAMAP" id="MF_00500">
    <property type="entry name" value="Ribosomal_bS20"/>
    <property type="match status" value="1"/>
</dbReference>
<evidence type="ECO:0000256" key="7">
    <source>
        <dbReference type="ARBA" id="ARBA00035136"/>
    </source>
</evidence>
<keyword evidence="3 8" id="KW-0699">rRNA-binding</keyword>
<dbReference type="Gene3D" id="1.20.58.110">
    <property type="entry name" value="Ribosomal protein S20"/>
    <property type="match status" value="1"/>
</dbReference>
<organism evidence="10 11">
    <name type="scientific">Desulfocurvibacter africanus subsp. africanus str. Walvis Bay</name>
    <dbReference type="NCBI Taxonomy" id="690850"/>
    <lineage>
        <taxon>Bacteria</taxon>
        <taxon>Pseudomonadati</taxon>
        <taxon>Thermodesulfobacteriota</taxon>
        <taxon>Desulfovibrionia</taxon>
        <taxon>Desulfovibrionales</taxon>
        <taxon>Desulfovibrionaceae</taxon>
        <taxon>Desulfocurvibacter</taxon>
    </lineage>
</organism>
<dbReference type="GO" id="GO:0070181">
    <property type="term" value="F:small ribosomal subunit rRNA binding"/>
    <property type="evidence" value="ECO:0007669"/>
    <property type="project" value="TreeGrafter"/>
</dbReference>
<evidence type="ECO:0000256" key="9">
    <source>
        <dbReference type="SAM" id="MobiDB-lite"/>
    </source>
</evidence>
<proteinExistence type="inferred from homology"/>
<dbReference type="FunFam" id="1.20.58.110:FF:000001">
    <property type="entry name" value="30S ribosomal protein S20"/>
    <property type="match status" value="1"/>
</dbReference>
<dbReference type="InterPro" id="IPR036510">
    <property type="entry name" value="Ribosomal_bS20_sf"/>
</dbReference>
<evidence type="ECO:0000313" key="11">
    <source>
        <dbReference type="Proteomes" id="UP000007844"/>
    </source>
</evidence>
<evidence type="ECO:0000256" key="8">
    <source>
        <dbReference type="HAMAP-Rule" id="MF_00500"/>
    </source>
</evidence>
<dbReference type="GO" id="GO:0006412">
    <property type="term" value="P:translation"/>
    <property type="evidence" value="ECO:0007669"/>
    <property type="project" value="UniProtKB-UniRule"/>
</dbReference>
<gene>
    <name evidence="8" type="primary">rpsT</name>
    <name evidence="10" type="ORF">Desaf_2735</name>
</gene>
<accession>F3Z0X2</accession>
<keyword evidence="11" id="KW-1185">Reference proteome</keyword>
<comment type="function">
    <text evidence="1 8">Binds directly to 16S ribosomal RNA.</text>
</comment>
<evidence type="ECO:0000256" key="1">
    <source>
        <dbReference type="ARBA" id="ARBA00003134"/>
    </source>
</evidence>
<dbReference type="NCBIfam" id="TIGR00029">
    <property type="entry name" value="S20"/>
    <property type="match status" value="1"/>
</dbReference>
<name>F3Z0X2_DESAF</name>
<keyword evidence="5 8" id="KW-0689">Ribosomal protein</keyword>
<evidence type="ECO:0000313" key="10">
    <source>
        <dbReference type="EMBL" id="EGJ51050.1"/>
    </source>
</evidence>
<evidence type="ECO:0000256" key="3">
    <source>
        <dbReference type="ARBA" id="ARBA00022730"/>
    </source>
</evidence>
<dbReference type="RefSeq" id="WP_005983294.1">
    <property type="nucleotide sequence ID" value="NC_016629.1"/>
</dbReference>